<feature type="signal peptide" evidence="2">
    <location>
        <begin position="1"/>
        <end position="16"/>
    </location>
</feature>
<dbReference type="OrthoDB" id="5577604at2759"/>
<evidence type="ECO:0000256" key="2">
    <source>
        <dbReference type="SAM" id="SignalP"/>
    </source>
</evidence>
<organism evidence="3 4">
    <name type="scientific">Coemansia guatemalensis</name>
    <dbReference type="NCBI Taxonomy" id="2761395"/>
    <lineage>
        <taxon>Eukaryota</taxon>
        <taxon>Fungi</taxon>
        <taxon>Fungi incertae sedis</taxon>
        <taxon>Zoopagomycota</taxon>
        <taxon>Kickxellomycotina</taxon>
        <taxon>Kickxellomycetes</taxon>
        <taxon>Kickxellales</taxon>
        <taxon>Kickxellaceae</taxon>
        <taxon>Coemansia</taxon>
    </lineage>
</organism>
<sequence>MKFLTLSLAIAPMSMGALFSSEPASEANQSSHALFGGFDSSLHSASVQCQGNCQGGEEGSPSVAPQDNGSPSSGVLSGLVRNFLQPKENAPAVADEASASATAESNHIVVDSTPVFELLYNYINAASASRQAEAPAYPQSTTAIETEAAPESASTGAINRLVAAFMDAGQPDSIATSTEENWMMAAEDTPSASLAAAYAEDSIAPTAFAAQTEADVPNAEYGFDFNSWGNRVDSAAHRLVTNVEGIIVHFLPTVSPQTSLATAADLEETAARFEDSFTAATNMIHDNDEQAESDSLTHWFDYI</sequence>
<dbReference type="Proteomes" id="UP001140094">
    <property type="component" value="Unassembled WGS sequence"/>
</dbReference>
<keyword evidence="2" id="KW-0732">Signal</keyword>
<dbReference type="EMBL" id="JANBUO010000617">
    <property type="protein sequence ID" value="KAJ2802735.1"/>
    <property type="molecule type" value="Genomic_DNA"/>
</dbReference>
<reference evidence="3" key="1">
    <citation type="submission" date="2022-07" db="EMBL/GenBank/DDBJ databases">
        <title>Phylogenomic reconstructions and comparative analyses of Kickxellomycotina fungi.</title>
        <authorList>
            <person name="Reynolds N.K."/>
            <person name="Stajich J.E."/>
            <person name="Barry K."/>
            <person name="Grigoriev I.V."/>
            <person name="Crous P."/>
            <person name="Smith M.E."/>
        </authorList>
    </citation>
    <scope>NUCLEOTIDE SEQUENCE</scope>
    <source>
        <strain evidence="3">NRRL 1565</strain>
    </source>
</reference>
<name>A0A9W8HTU4_9FUNG</name>
<feature type="region of interest" description="Disordered" evidence="1">
    <location>
        <begin position="51"/>
        <end position="77"/>
    </location>
</feature>
<feature type="chain" id="PRO_5040764878" evidence="2">
    <location>
        <begin position="17"/>
        <end position="303"/>
    </location>
</feature>
<comment type="caution">
    <text evidence="3">The sequence shown here is derived from an EMBL/GenBank/DDBJ whole genome shotgun (WGS) entry which is preliminary data.</text>
</comment>
<evidence type="ECO:0000313" key="4">
    <source>
        <dbReference type="Proteomes" id="UP001140094"/>
    </source>
</evidence>
<proteinExistence type="predicted"/>
<gene>
    <name evidence="3" type="ORF">H4R20_003166</name>
</gene>
<keyword evidence="4" id="KW-1185">Reference proteome</keyword>
<dbReference type="AlphaFoldDB" id="A0A9W8HTU4"/>
<protein>
    <submittedName>
        <fullName evidence="3">Uncharacterized protein</fullName>
    </submittedName>
</protein>
<accession>A0A9W8HTU4</accession>
<evidence type="ECO:0000313" key="3">
    <source>
        <dbReference type="EMBL" id="KAJ2802735.1"/>
    </source>
</evidence>
<evidence type="ECO:0000256" key="1">
    <source>
        <dbReference type="SAM" id="MobiDB-lite"/>
    </source>
</evidence>